<dbReference type="CDD" id="cd00761">
    <property type="entry name" value="Glyco_tranf_GTA_type"/>
    <property type="match status" value="1"/>
</dbReference>
<dbReference type="InterPro" id="IPR001296">
    <property type="entry name" value="Glyco_trans_1"/>
</dbReference>
<evidence type="ECO:0000313" key="4">
    <source>
        <dbReference type="Proteomes" id="UP000216345"/>
    </source>
</evidence>
<organism evidence="3 4">
    <name type="scientific">Brucella rhizosphaerae</name>
    <dbReference type="NCBI Taxonomy" id="571254"/>
    <lineage>
        <taxon>Bacteria</taxon>
        <taxon>Pseudomonadati</taxon>
        <taxon>Pseudomonadota</taxon>
        <taxon>Alphaproteobacteria</taxon>
        <taxon>Hyphomicrobiales</taxon>
        <taxon>Brucellaceae</taxon>
        <taxon>Brucella/Ochrobactrum group</taxon>
        <taxon>Brucella</taxon>
    </lineage>
</organism>
<dbReference type="GO" id="GO:0016757">
    <property type="term" value="F:glycosyltransferase activity"/>
    <property type="evidence" value="ECO:0007669"/>
    <property type="project" value="InterPro"/>
</dbReference>
<dbReference type="PANTHER" id="PTHR12526:SF637">
    <property type="entry name" value="GLYCOSYLTRANSFERASE EPSF-RELATED"/>
    <property type="match status" value="1"/>
</dbReference>
<dbReference type="SUPFAM" id="SSF53448">
    <property type="entry name" value="Nucleotide-diphospho-sugar transferases"/>
    <property type="match status" value="1"/>
</dbReference>
<keyword evidence="3" id="KW-0808">Transferase</keyword>
<evidence type="ECO:0000259" key="2">
    <source>
        <dbReference type="Pfam" id="PF00535"/>
    </source>
</evidence>
<dbReference type="Pfam" id="PF00535">
    <property type="entry name" value="Glycos_transf_2"/>
    <property type="match status" value="1"/>
</dbReference>
<sequence>MPSPIKYDVSIILSVHNDAKYLARTIWSFSDAANFATQSGISTELVIVQDNAHPSIPHALAQCDFAAFANVQRVVVSVGSLGPCRQAGIDVAEGKYVALSDADDLISYNMIGDMYQHAEKHQGKVVLFPDWLVAFGGQHHLYKIFSLAEVNELALFDHHPFISRSFMSRDYAQEIRLANVPVDGPYAYEDWHHNTNLAANGFELIVCPNTVFFYRKKGVSMLNTVNSSSSKIIPFSDYFIPEKYIDLCATGRQNYKSLGKLPEASAEVLYSAFTSSTLLLELCSAANFIDPAIDLRQIKQSNTFSNRKDDLTAGSAYFQICELLSGKRFTDVFILPFFTIGGAERVILNIIDNLLMLDPSREILFVFGMKISEHHWLNRLPEQVTTCDISYFCGSASEETIDLLTFRTIQAFAPSACIYIKSSPYGYRFWGRYCKLLRNYKSVLLRFCDGSFEMESLPFTVGFDFNFISEYGETVTLFLSDNKYINDADRARLPFLAGKQDVLYSVTTVNTDAEELDNRYKDLHDRIIWASRFDHQKRPELLPLLASSLEREFPSVTLEVWGTAVLGTGDISQLHVHNNVEVKGAFSSFEDIPYRQSDMFLYTSRFDGIPTVLLAALGGGMPVVAPRLGGIPEIVIDGETGLLVDPYLSDEELIQAYIDAIRKIRSSSAIRRSMGNAALKLIKEQHSPQNHLDTIKRNFFDLAN</sequence>
<dbReference type="SUPFAM" id="SSF53756">
    <property type="entry name" value="UDP-Glycosyltransferase/glycogen phosphorylase"/>
    <property type="match status" value="1"/>
</dbReference>
<dbReference type="Pfam" id="PF00534">
    <property type="entry name" value="Glycos_transf_1"/>
    <property type="match status" value="1"/>
</dbReference>
<dbReference type="InterPro" id="IPR001173">
    <property type="entry name" value="Glyco_trans_2-like"/>
</dbReference>
<proteinExistence type="predicted"/>
<dbReference type="Gene3D" id="3.40.50.2000">
    <property type="entry name" value="Glycogen Phosphorylase B"/>
    <property type="match status" value="1"/>
</dbReference>
<keyword evidence="4" id="KW-1185">Reference proteome</keyword>
<dbReference type="EMBL" id="NNRK01000035">
    <property type="protein sequence ID" value="OYR08098.1"/>
    <property type="molecule type" value="Genomic_DNA"/>
</dbReference>
<evidence type="ECO:0000259" key="1">
    <source>
        <dbReference type="Pfam" id="PF00534"/>
    </source>
</evidence>
<dbReference type="OrthoDB" id="9790710at2"/>
<dbReference type="Gene3D" id="3.90.550.10">
    <property type="entry name" value="Spore Coat Polysaccharide Biosynthesis Protein SpsA, Chain A"/>
    <property type="match status" value="1"/>
</dbReference>
<accession>A0A256EZP0</accession>
<reference evidence="3 4" key="1">
    <citation type="submission" date="2017-07" db="EMBL/GenBank/DDBJ databases">
        <title>Phylogenetic study on the rhizospheric bacterium Ochrobactrum sp. A44.</title>
        <authorList>
            <person name="Krzyzanowska D.M."/>
            <person name="Ossowicki A."/>
            <person name="Rajewska M."/>
            <person name="Maciag T."/>
            <person name="Kaczynski Z."/>
            <person name="Czerwicka M."/>
            <person name="Jafra S."/>
        </authorList>
    </citation>
    <scope>NUCLEOTIDE SEQUENCE [LARGE SCALE GENOMIC DNA]</scope>
    <source>
        <strain evidence="3 4">PR17</strain>
    </source>
</reference>
<gene>
    <name evidence="3" type="ORF">CEV32_2810</name>
</gene>
<feature type="domain" description="Glycosyl transferase family 1" evidence="1">
    <location>
        <begin position="527"/>
        <end position="678"/>
    </location>
</feature>
<dbReference type="Proteomes" id="UP000216345">
    <property type="component" value="Unassembled WGS sequence"/>
</dbReference>
<comment type="caution">
    <text evidence="3">The sequence shown here is derived from an EMBL/GenBank/DDBJ whole genome shotgun (WGS) entry which is preliminary data.</text>
</comment>
<name>A0A256EZP0_9HYPH</name>
<dbReference type="AlphaFoldDB" id="A0A256EZP0"/>
<protein>
    <submittedName>
        <fullName evidence="3">Glycosyl transferases group 1 family protein</fullName>
    </submittedName>
</protein>
<dbReference type="CDD" id="cd03801">
    <property type="entry name" value="GT4_PimA-like"/>
    <property type="match status" value="1"/>
</dbReference>
<dbReference type="PANTHER" id="PTHR12526">
    <property type="entry name" value="GLYCOSYLTRANSFERASE"/>
    <property type="match status" value="1"/>
</dbReference>
<feature type="domain" description="Glycosyltransferase 2-like" evidence="2">
    <location>
        <begin position="10"/>
        <end position="127"/>
    </location>
</feature>
<dbReference type="InterPro" id="IPR029044">
    <property type="entry name" value="Nucleotide-diphossugar_trans"/>
</dbReference>
<evidence type="ECO:0000313" key="3">
    <source>
        <dbReference type="EMBL" id="OYR08098.1"/>
    </source>
</evidence>
<dbReference type="RefSeq" id="WP_094579310.1">
    <property type="nucleotide sequence ID" value="NZ_JBHEEL010000005.1"/>
</dbReference>